<sequence>MCERCTTCKQAKAKPQPHGLYTPLPIPLHPWNDISMDFVVGLPRTRTCKDSIFVVVDRFSKMAHFIPCHKTDDAKHIADLFFREIVRLHGMPKTIVSDRDTKFLSYFWKTLWSKLGTKLLFSTTCHPQTDGQTEIVNRTLSTLLRALVKKNLKTWEKCLPHVEFAYNHSMHSASRFSPFEIVYGFNPTTPLDLMPLPLSERISTDGKKKAELVQQIHEKAKKNIEEKTKQYAKYANKGRKELIFEEGDLVWIHLRKERFPNERKSKLMPRMDGPFKVLKRINNNAYALDLQGKYNVSNSFNVADLVPFIADKTDLRSNPFQVGEDDVIPESWKHEPEEQLEHEELGAEEDASLIVPVGPMKRSRAKEFHQIINNRLLTIHASLRCDACPATLVVIQAI</sequence>
<accession>A0ABD1AQ04</accession>
<evidence type="ECO:0000256" key="1">
    <source>
        <dbReference type="SAM" id="Coils"/>
    </source>
</evidence>
<protein>
    <recommendedName>
        <fullName evidence="2">Integrase catalytic domain-containing protein</fullName>
    </recommendedName>
</protein>
<organism evidence="3 4">
    <name type="scientific">Cardamine amara subsp. amara</name>
    <dbReference type="NCBI Taxonomy" id="228776"/>
    <lineage>
        <taxon>Eukaryota</taxon>
        <taxon>Viridiplantae</taxon>
        <taxon>Streptophyta</taxon>
        <taxon>Embryophyta</taxon>
        <taxon>Tracheophyta</taxon>
        <taxon>Spermatophyta</taxon>
        <taxon>Magnoliopsida</taxon>
        <taxon>eudicotyledons</taxon>
        <taxon>Gunneridae</taxon>
        <taxon>Pentapetalae</taxon>
        <taxon>rosids</taxon>
        <taxon>malvids</taxon>
        <taxon>Brassicales</taxon>
        <taxon>Brassicaceae</taxon>
        <taxon>Cardamineae</taxon>
        <taxon>Cardamine</taxon>
    </lineage>
</organism>
<dbReference type="InterPro" id="IPR036397">
    <property type="entry name" value="RNaseH_sf"/>
</dbReference>
<dbReference type="PANTHER" id="PTHR35046">
    <property type="entry name" value="ZINC KNUCKLE (CCHC-TYPE) FAMILY PROTEIN"/>
    <property type="match status" value="1"/>
</dbReference>
<dbReference type="InterPro" id="IPR012337">
    <property type="entry name" value="RNaseH-like_sf"/>
</dbReference>
<dbReference type="PROSITE" id="PS50994">
    <property type="entry name" value="INTEGRASE"/>
    <property type="match status" value="1"/>
</dbReference>
<dbReference type="InterPro" id="IPR001584">
    <property type="entry name" value="Integrase_cat-core"/>
</dbReference>
<evidence type="ECO:0000313" key="4">
    <source>
        <dbReference type="Proteomes" id="UP001558713"/>
    </source>
</evidence>
<dbReference type="PANTHER" id="PTHR35046:SF9">
    <property type="entry name" value="RNA-DIRECTED DNA POLYMERASE"/>
    <property type="match status" value="1"/>
</dbReference>
<dbReference type="AlphaFoldDB" id="A0ABD1AQ04"/>
<dbReference type="FunFam" id="3.30.420.10:FF:000032">
    <property type="entry name" value="Retrovirus-related Pol polyprotein from transposon 297-like Protein"/>
    <property type="match status" value="1"/>
</dbReference>
<keyword evidence="1" id="KW-0175">Coiled coil</keyword>
<dbReference type="Gene3D" id="3.30.420.10">
    <property type="entry name" value="Ribonuclease H-like superfamily/Ribonuclease H"/>
    <property type="match status" value="1"/>
</dbReference>
<dbReference type="Pfam" id="PF00665">
    <property type="entry name" value="rve"/>
    <property type="match status" value="1"/>
</dbReference>
<evidence type="ECO:0000313" key="3">
    <source>
        <dbReference type="EMBL" id="KAL1208818.1"/>
    </source>
</evidence>
<feature type="domain" description="Integrase catalytic" evidence="2">
    <location>
        <begin position="26"/>
        <end position="186"/>
    </location>
</feature>
<keyword evidence="4" id="KW-1185">Reference proteome</keyword>
<reference evidence="3 4" key="1">
    <citation type="submission" date="2024-04" db="EMBL/GenBank/DDBJ databases">
        <title>Genome assembly C_amara_ONT_v2.</title>
        <authorList>
            <person name="Yant L."/>
            <person name="Moore C."/>
            <person name="Slenker M."/>
        </authorList>
    </citation>
    <scope>NUCLEOTIDE SEQUENCE [LARGE SCALE GENOMIC DNA]</scope>
    <source>
        <tissue evidence="3">Leaf</tissue>
    </source>
</reference>
<dbReference type="Pfam" id="PF24626">
    <property type="entry name" value="SH3_Tf2-1"/>
    <property type="match status" value="1"/>
</dbReference>
<proteinExistence type="predicted"/>
<comment type="caution">
    <text evidence="3">The sequence shown here is derived from an EMBL/GenBank/DDBJ whole genome shotgun (WGS) entry which is preliminary data.</text>
</comment>
<name>A0ABD1AQ04_CARAN</name>
<dbReference type="InterPro" id="IPR056924">
    <property type="entry name" value="SH3_Tf2-1"/>
</dbReference>
<dbReference type="EMBL" id="JBANAX010000436">
    <property type="protein sequence ID" value="KAL1208818.1"/>
    <property type="molecule type" value="Genomic_DNA"/>
</dbReference>
<evidence type="ECO:0000259" key="2">
    <source>
        <dbReference type="PROSITE" id="PS50994"/>
    </source>
</evidence>
<gene>
    <name evidence="3" type="ORF">V5N11_010497</name>
</gene>
<dbReference type="Proteomes" id="UP001558713">
    <property type="component" value="Unassembled WGS sequence"/>
</dbReference>
<feature type="coiled-coil region" evidence="1">
    <location>
        <begin position="210"/>
        <end position="237"/>
    </location>
</feature>
<dbReference type="SUPFAM" id="SSF53098">
    <property type="entry name" value="Ribonuclease H-like"/>
    <property type="match status" value="1"/>
</dbReference>